<evidence type="ECO:0000259" key="1">
    <source>
        <dbReference type="Pfam" id="PF13614"/>
    </source>
</evidence>
<dbReference type="PANTHER" id="PTHR13696">
    <property type="entry name" value="P-LOOP CONTAINING NUCLEOSIDE TRIPHOSPHATE HYDROLASE"/>
    <property type="match status" value="1"/>
</dbReference>
<dbReference type="Pfam" id="PF13614">
    <property type="entry name" value="AAA_31"/>
    <property type="match status" value="1"/>
</dbReference>
<accession>A0A1F6FYD0</accession>
<dbReference type="CDD" id="cd02042">
    <property type="entry name" value="ParAB_family"/>
    <property type="match status" value="1"/>
</dbReference>
<name>A0A1F6FYD0_9BACT</name>
<dbReference type="EMBL" id="MFMZ01000031">
    <property type="protein sequence ID" value="OGG90859.1"/>
    <property type="molecule type" value="Genomic_DNA"/>
</dbReference>
<dbReference type="Gene3D" id="3.40.50.300">
    <property type="entry name" value="P-loop containing nucleotide triphosphate hydrolases"/>
    <property type="match status" value="1"/>
</dbReference>
<dbReference type="PIRSF" id="PIRSF009320">
    <property type="entry name" value="Nuc_binding_HP_1000"/>
    <property type="match status" value="1"/>
</dbReference>
<dbReference type="InterPro" id="IPR050678">
    <property type="entry name" value="DNA_Partitioning_ATPase"/>
</dbReference>
<dbReference type="InterPro" id="IPR027417">
    <property type="entry name" value="P-loop_NTPase"/>
</dbReference>
<proteinExistence type="predicted"/>
<organism evidence="2 3">
    <name type="scientific">Candidatus Kuenenbacteria bacterium RIFCSPLOWO2_02_FULL_42_16</name>
    <dbReference type="NCBI Taxonomy" id="1798564"/>
    <lineage>
        <taxon>Bacteria</taxon>
        <taxon>Candidatus Kueneniibacteriota</taxon>
    </lineage>
</organism>
<dbReference type="Proteomes" id="UP000177998">
    <property type="component" value="Unassembled WGS sequence"/>
</dbReference>
<reference evidence="2 3" key="1">
    <citation type="journal article" date="2016" name="Nat. Commun.">
        <title>Thousands of microbial genomes shed light on interconnected biogeochemical processes in an aquifer system.</title>
        <authorList>
            <person name="Anantharaman K."/>
            <person name="Brown C.T."/>
            <person name="Hug L.A."/>
            <person name="Sharon I."/>
            <person name="Castelle C.J."/>
            <person name="Probst A.J."/>
            <person name="Thomas B.C."/>
            <person name="Singh A."/>
            <person name="Wilkins M.J."/>
            <person name="Karaoz U."/>
            <person name="Brodie E.L."/>
            <person name="Williams K.H."/>
            <person name="Hubbard S.S."/>
            <person name="Banfield J.F."/>
        </authorList>
    </citation>
    <scope>NUCLEOTIDE SEQUENCE [LARGE SCALE GENOMIC DNA]</scope>
</reference>
<dbReference type="FunFam" id="3.40.50.300:FF:000285">
    <property type="entry name" value="Sporulation initiation inhibitor Soj"/>
    <property type="match status" value="1"/>
</dbReference>
<feature type="domain" description="AAA" evidence="1">
    <location>
        <begin position="5"/>
        <end position="180"/>
    </location>
</feature>
<evidence type="ECO:0000313" key="2">
    <source>
        <dbReference type="EMBL" id="OGG90859.1"/>
    </source>
</evidence>
<dbReference type="InterPro" id="IPR025669">
    <property type="entry name" value="AAA_dom"/>
</dbReference>
<gene>
    <name evidence="2" type="ORF">A3H55_00635</name>
</gene>
<dbReference type="SUPFAM" id="SSF52540">
    <property type="entry name" value="P-loop containing nucleoside triphosphate hydrolases"/>
    <property type="match status" value="1"/>
</dbReference>
<protein>
    <submittedName>
        <fullName evidence="2">Chromosome partitioning protein ParA</fullName>
    </submittedName>
</protein>
<comment type="caution">
    <text evidence="2">The sequence shown here is derived from an EMBL/GenBank/DDBJ whole genome shotgun (WGS) entry which is preliminary data.</text>
</comment>
<evidence type="ECO:0000313" key="3">
    <source>
        <dbReference type="Proteomes" id="UP000177998"/>
    </source>
</evidence>
<dbReference type="AlphaFoldDB" id="A0A1F6FYD0"/>
<dbReference type="STRING" id="1798564.A3H55_00635"/>
<dbReference type="PANTHER" id="PTHR13696:SF52">
    <property type="entry name" value="PARA FAMILY PROTEIN CT_582"/>
    <property type="match status" value="1"/>
</dbReference>
<sequence length="259" mass="28821">MSMARVISVVNQKGGVGKTTTSVNLSAYLAHLGKSVLLVDLDPQGNASSGLGIDFKSLTNGLYEVITGPYNLADIIHPTAHDNLHLAPANQNLAAANIELVSHDDREFKLHNNIKDVRSRYDYIIIDSPPSLGILTINGLVAADEVLIPVQCEYYALEGLSQLLNTINLVKENLKPELKVLGALMTMYDDKHKLTQEIFDELYRYFPNRIFRTVIPRNIRLAEAPSFGRSILHYDRKSTGAKAYEKLAKEIILLENYSN</sequence>